<dbReference type="OrthoDB" id="9800141at2"/>
<dbReference type="SUPFAM" id="SSF49503">
    <property type="entry name" value="Cupredoxins"/>
    <property type="match status" value="1"/>
</dbReference>
<reference evidence="2 3" key="1">
    <citation type="journal article" date="2015" name="BMC Genomics">
        <title>Comparative genomics of Fructobacillus spp. and Leuconostoc spp. reveals niche-specific evolution of Fructobacillus spp.</title>
        <authorList>
            <person name="Endo A."/>
            <person name="Tanizawa Y."/>
            <person name="Tanaka N."/>
            <person name="Maeno S."/>
            <person name="Kumar H."/>
            <person name="Shiwa Y."/>
            <person name="Okada S."/>
            <person name="Yoshikawa H."/>
            <person name="Dicks L."/>
            <person name="Nakagawa J."/>
            <person name="Arita M."/>
        </authorList>
    </citation>
    <scope>NUCLEOTIDE SEQUENCE [LARGE SCALE GENOMIC DNA]</scope>
    <source>
        <strain evidence="2 3">JCM 12225</strain>
    </source>
</reference>
<dbReference type="AlphaFoldDB" id="A0A0K8MJG8"/>
<sequence length="89" mass="9797">MTKNNEQIITVDGQYQPNVVEFNQGEVANLTFKRVSDRGCLGAVQSHDLAFSADLPLNEAVTFEIPTDQSGEFEFACGMDMVKGKIVIK</sequence>
<organism evidence="2 3">
    <name type="scientific">Fructobacillus ficulneus</name>
    <dbReference type="NCBI Taxonomy" id="157463"/>
    <lineage>
        <taxon>Bacteria</taxon>
        <taxon>Bacillati</taxon>
        <taxon>Bacillota</taxon>
        <taxon>Bacilli</taxon>
        <taxon>Lactobacillales</taxon>
        <taxon>Lactobacillaceae</taxon>
        <taxon>Fructobacillus</taxon>
    </lineage>
</organism>
<dbReference type="Proteomes" id="UP000253891">
    <property type="component" value="Unassembled WGS sequence"/>
</dbReference>
<name>A0A0K8MJG8_9LACO</name>
<evidence type="ECO:0000313" key="2">
    <source>
        <dbReference type="EMBL" id="GAP00329.1"/>
    </source>
</evidence>
<evidence type="ECO:0000313" key="3">
    <source>
        <dbReference type="Proteomes" id="UP000253891"/>
    </source>
</evidence>
<dbReference type="Pfam" id="PF13473">
    <property type="entry name" value="Cupredoxin_1"/>
    <property type="match status" value="1"/>
</dbReference>
<dbReference type="InterPro" id="IPR028096">
    <property type="entry name" value="EfeO_Cupredoxin"/>
</dbReference>
<feature type="domain" description="EfeO-type cupredoxin-like" evidence="1">
    <location>
        <begin position="6"/>
        <end position="88"/>
    </location>
</feature>
<dbReference type="InterPro" id="IPR008972">
    <property type="entry name" value="Cupredoxin"/>
</dbReference>
<dbReference type="STRING" id="157463.GCA_001047075_01217"/>
<keyword evidence="3" id="KW-1185">Reference proteome</keyword>
<evidence type="ECO:0000259" key="1">
    <source>
        <dbReference type="Pfam" id="PF13473"/>
    </source>
</evidence>
<dbReference type="RefSeq" id="WP_061993631.1">
    <property type="nucleotide sequence ID" value="NZ_DF968005.1"/>
</dbReference>
<dbReference type="Gene3D" id="2.60.40.420">
    <property type="entry name" value="Cupredoxins - blue copper proteins"/>
    <property type="match status" value="1"/>
</dbReference>
<accession>A0A0K8MJG8</accession>
<proteinExistence type="predicted"/>
<protein>
    <recommendedName>
        <fullName evidence="1">EfeO-type cupredoxin-like domain-containing protein</fullName>
    </recommendedName>
</protein>
<gene>
    <name evidence="2" type="ORF">FFIC_283460</name>
</gene>
<dbReference type="EMBL" id="DF968005">
    <property type="protein sequence ID" value="GAP00329.1"/>
    <property type="molecule type" value="Genomic_DNA"/>
</dbReference>